<evidence type="ECO:0000256" key="1">
    <source>
        <dbReference type="ARBA" id="ARBA00006271"/>
    </source>
</evidence>
<comment type="similarity">
    <text evidence="1">Belongs to the DNA mismatch repair MutS family.</text>
</comment>
<gene>
    <name evidence="3" type="ORF">PMKS-003101</name>
</gene>
<dbReference type="GO" id="GO:0005634">
    <property type="term" value="C:nucleus"/>
    <property type="evidence" value="ECO:0007669"/>
    <property type="project" value="TreeGrafter"/>
</dbReference>
<dbReference type="AlphaFoldDB" id="A0A1Q2YJ93"/>
<dbReference type="EMBL" id="BDGI01000128">
    <property type="protein sequence ID" value="GAV29600.1"/>
    <property type="molecule type" value="Genomic_DNA"/>
</dbReference>
<evidence type="ECO:0000313" key="4">
    <source>
        <dbReference type="Proteomes" id="UP000186136"/>
    </source>
</evidence>
<comment type="caution">
    <text evidence="3">The sequence shown here is derived from an EMBL/GenBank/DDBJ whole genome shotgun (WGS) entry which is preliminary data.</text>
</comment>
<sequence>MEVERQQDLQLPTITEQRHSYHAFVHDSFIVKYESSEDTLFISTSAIENLEFIDNQNSKECAKNLSLFKFLNFTVTKMGQRLLKNNILQPLTNKTSLLLRYEAVKELIENDDVTSEVRNEMKQLVDMDNLFSYLCKKPKADFETVSQQKINFVLLLKRVLTIIANIRNLLKPFERELIKEIVESFENENINNLWFLYLNISMKILYGLLNL</sequence>
<dbReference type="GO" id="GO:0030983">
    <property type="term" value="F:mismatched DNA binding"/>
    <property type="evidence" value="ECO:0007669"/>
    <property type="project" value="InterPro"/>
</dbReference>
<organism evidence="3 4">
    <name type="scientific">Pichia membranifaciens</name>
    <dbReference type="NCBI Taxonomy" id="4926"/>
    <lineage>
        <taxon>Eukaryota</taxon>
        <taxon>Fungi</taxon>
        <taxon>Dikarya</taxon>
        <taxon>Ascomycota</taxon>
        <taxon>Saccharomycotina</taxon>
        <taxon>Pichiomycetes</taxon>
        <taxon>Pichiales</taxon>
        <taxon>Pichiaceae</taxon>
        <taxon>Pichia</taxon>
    </lineage>
</organism>
<evidence type="ECO:0000259" key="2">
    <source>
        <dbReference type="Pfam" id="PF05192"/>
    </source>
</evidence>
<feature type="domain" description="DNA mismatch repair protein MutS core" evidence="2">
    <location>
        <begin position="45"/>
        <end position="175"/>
    </location>
</feature>
<accession>A0A1Q2YJ93</accession>
<dbReference type="Proteomes" id="UP000186136">
    <property type="component" value="Unassembled WGS sequence"/>
</dbReference>
<dbReference type="InterPro" id="IPR045076">
    <property type="entry name" value="MutS"/>
</dbReference>
<dbReference type="GO" id="GO:0006298">
    <property type="term" value="P:mismatch repair"/>
    <property type="evidence" value="ECO:0007669"/>
    <property type="project" value="InterPro"/>
</dbReference>
<dbReference type="PANTHER" id="PTHR11361">
    <property type="entry name" value="DNA MISMATCH REPAIR PROTEIN MUTS FAMILY MEMBER"/>
    <property type="match status" value="1"/>
</dbReference>
<dbReference type="GO" id="GO:0140664">
    <property type="term" value="F:ATP-dependent DNA damage sensor activity"/>
    <property type="evidence" value="ECO:0007669"/>
    <property type="project" value="InterPro"/>
</dbReference>
<keyword evidence="4" id="KW-1185">Reference proteome</keyword>
<dbReference type="OrthoDB" id="276261at2759"/>
<evidence type="ECO:0000313" key="3">
    <source>
        <dbReference type="EMBL" id="GAV29600.1"/>
    </source>
</evidence>
<dbReference type="InterPro" id="IPR036187">
    <property type="entry name" value="DNA_mismatch_repair_MutS_sf"/>
</dbReference>
<dbReference type="Pfam" id="PF05192">
    <property type="entry name" value="MutS_III"/>
    <property type="match status" value="1"/>
</dbReference>
<dbReference type="GO" id="GO:0007131">
    <property type="term" value="P:reciprocal meiotic recombination"/>
    <property type="evidence" value="ECO:0007669"/>
    <property type="project" value="TreeGrafter"/>
</dbReference>
<protein>
    <recommendedName>
        <fullName evidence="2">DNA mismatch repair protein MutS core domain-containing protein</fullName>
    </recommendedName>
</protein>
<dbReference type="Gene3D" id="1.10.1420.10">
    <property type="match status" value="1"/>
</dbReference>
<proteinExistence type="inferred from homology"/>
<dbReference type="PANTHER" id="PTHR11361:SF21">
    <property type="entry name" value="MUTS PROTEIN HOMOLOG 4"/>
    <property type="match status" value="1"/>
</dbReference>
<dbReference type="InterPro" id="IPR007696">
    <property type="entry name" value="DNA_mismatch_repair_MutS_core"/>
</dbReference>
<reference evidence="3 4" key="1">
    <citation type="submission" date="2016-08" db="EMBL/GenBank/DDBJ databases">
        <title>Whole genome shotgun sequence of Pichia membranifaciens KS47-1.</title>
        <authorList>
            <person name="Konishi M."/>
            <person name="Ishida M."/>
            <person name="Arakawa T."/>
            <person name="Kato Y."/>
            <person name="Horiuchi J."/>
        </authorList>
    </citation>
    <scope>NUCLEOTIDE SEQUENCE [LARGE SCALE GENOMIC DNA]</scope>
    <source>
        <strain evidence="3 4">KS47-1</strain>
    </source>
</reference>
<dbReference type="SUPFAM" id="SSF48334">
    <property type="entry name" value="DNA repair protein MutS, domain III"/>
    <property type="match status" value="1"/>
</dbReference>
<name>A0A1Q2YJ93_9ASCO</name>
<dbReference type="GO" id="GO:0005524">
    <property type="term" value="F:ATP binding"/>
    <property type="evidence" value="ECO:0007669"/>
    <property type="project" value="InterPro"/>
</dbReference>